<feature type="transmembrane region" description="Helical" evidence="6">
    <location>
        <begin position="568"/>
        <end position="585"/>
    </location>
</feature>
<dbReference type="InterPro" id="IPR000109">
    <property type="entry name" value="POT_fam"/>
</dbReference>
<evidence type="ECO:0000256" key="2">
    <source>
        <dbReference type="ARBA" id="ARBA00005982"/>
    </source>
</evidence>
<comment type="subcellular location">
    <subcellularLocation>
        <location evidence="1">Membrane</location>
        <topology evidence="1">Multi-pass membrane protein</topology>
    </subcellularLocation>
</comment>
<keyword evidence="5 6" id="KW-0472">Membrane</keyword>
<feature type="transmembrane region" description="Helical" evidence="6">
    <location>
        <begin position="500"/>
        <end position="518"/>
    </location>
</feature>
<proteinExistence type="inferred from homology"/>
<feature type="transmembrane region" description="Helical" evidence="6">
    <location>
        <begin position="344"/>
        <end position="366"/>
    </location>
</feature>
<feature type="transmembrane region" description="Helical" evidence="6">
    <location>
        <begin position="864"/>
        <end position="885"/>
    </location>
</feature>
<comment type="similarity">
    <text evidence="2">Belongs to the major facilitator superfamily. Proton-dependent oligopeptide transporter (POT/PTR) (TC 2.A.17) family.</text>
</comment>
<dbReference type="Proteomes" id="UP000824890">
    <property type="component" value="Unassembled WGS sequence"/>
</dbReference>
<protein>
    <submittedName>
        <fullName evidence="7">Uncharacterized protein</fullName>
    </submittedName>
</protein>
<feature type="transmembrane region" description="Helical" evidence="6">
    <location>
        <begin position="304"/>
        <end position="324"/>
    </location>
</feature>
<organism evidence="7 8">
    <name type="scientific">Brassica napus</name>
    <name type="common">Rape</name>
    <dbReference type="NCBI Taxonomy" id="3708"/>
    <lineage>
        <taxon>Eukaryota</taxon>
        <taxon>Viridiplantae</taxon>
        <taxon>Streptophyta</taxon>
        <taxon>Embryophyta</taxon>
        <taxon>Tracheophyta</taxon>
        <taxon>Spermatophyta</taxon>
        <taxon>Magnoliopsida</taxon>
        <taxon>eudicotyledons</taxon>
        <taxon>Gunneridae</taxon>
        <taxon>Pentapetalae</taxon>
        <taxon>rosids</taxon>
        <taxon>malvids</taxon>
        <taxon>Brassicales</taxon>
        <taxon>Brassicaceae</taxon>
        <taxon>Brassiceae</taxon>
        <taxon>Brassica</taxon>
    </lineage>
</organism>
<dbReference type="EMBL" id="JAGKQM010000019">
    <property type="protein sequence ID" value="KAH0858093.1"/>
    <property type="molecule type" value="Genomic_DNA"/>
</dbReference>
<keyword evidence="3 6" id="KW-0812">Transmembrane</keyword>
<dbReference type="PANTHER" id="PTHR11654">
    <property type="entry name" value="OLIGOPEPTIDE TRANSPORTER-RELATED"/>
    <property type="match status" value="1"/>
</dbReference>
<evidence type="ECO:0000313" key="7">
    <source>
        <dbReference type="EMBL" id="KAH0858093.1"/>
    </source>
</evidence>
<keyword evidence="8" id="KW-1185">Reference proteome</keyword>
<dbReference type="SUPFAM" id="SSF103473">
    <property type="entry name" value="MFS general substrate transporter"/>
    <property type="match status" value="2"/>
</dbReference>
<dbReference type="Gene3D" id="1.20.1250.20">
    <property type="entry name" value="MFS general substrate transporter like domains"/>
    <property type="match status" value="3"/>
</dbReference>
<dbReference type="Pfam" id="PF00854">
    <property type="entry name" value="PTR2"/>
    <property type="match status" value="3"/>
</dbReference>
<feature type="transmembrane region" description="Helical" evidence="6">
    <location>
        <begin position="525"/>
        <end position="548"/>
    </location>
</feature>
<accession>A0ABQ7XQC1</accession>
<feature type="transmembrane region" description="Helical" evidence="6">
    <location>
        <begin position="759"/>
        <end position="779"/>
    </location>
</feature>
<evidence type="ECO:0000256" key="6">
    <source>
        <dbReference type="SAM" id="Phobius"/>
    </source>
</evidence>
<evidence type="ECO:0000256" key="1">
    <source>
        <dbReference type="ARBA" id="ARBA00004141"/>
    </source>
</evidence>
<comment type="caution">
    <text evidence="7">The sequence shown here is derived from an EMBL/GenBank/DDBJ whole genome shotgun (WGS) entry which is preliminary data.</text>
</comment>
<sequence length="970" mass="108469">GMLVLTLSVSIPGFKPRECSMANAEDCEKASVLQLAVFFGALYTLAIGTGGTKANISTIGADQFDETDPKEKIQKMSFFNWWMFSIFFGTLFANTVLVYVQDNVGWGYGIPTLGLAIFIFVFLLGTPFYRHKLPTLTQFHELPSMEYERKGTFPIQPTKSLRFLDRASLKTGTTDQWNLCTITEVEETKQMLNMLPAMFATFVPSAMVAQVDTLFVKQGTILNARIAGNFSIPPASLSAFVTVSILVSIVLYDRVFVKITRKFTGNPRGITLLQRMGVGIDSKLLLNADHGLIHQKGVKLPLKIFVLLPQFVLMGMADAFLEVAKLEFFYDQAPESMKSLGTSYSLTSLGMGNFLSSFLLSTVSNITKERGRGWILNNLNESRLDYYYLFFALLNFFNFLFFLVVVKFHVFRAEFTHSLDVKDEEVKVMVSRRDDHTKDGTVDLQGNPVRRSIRGRWKACSFLVVYEAFERMAYYGISSNLVIYMTTKLHQGTVKSANNVTNWVGTVFLTPILGAYVADAHLGRYRTFVISSTIYFLGMLVLTLSVSIPGIKPPDCSMANAEDCEQTSILQLAVFFGALYTLAIGTGGTKANISTIGADQFDETDPKEKIQKMSFFNWWMFSIFFGTLFANTVLVYVQDNVGWGWGYGIPTLGIAISIFVFLLGTPFYRHKLPTGSPFMKMTRVIVASFRKANAPMARSLTQFHELPSMEYERKGTFPIQPTKSLRFLDRASLKTGTTDQWNLCTITEVEETKQMLNMLPAMFATFVPSATVAQVSTLFVKQGTTLNARIAGNFSIPPASLTAFVTVSILISIVLYDRVFVKRHYFASTNGSWYDLPHPPHDGRMYRLKVAADHGLVHQKGVKLPLSIFVLLPQFVLMGIADAFLEVAKLEFFYDQAPECMKSLGASYSLTSLGIGNFLSSFLLSTVSKITKKRGRGWILNNLNESRAEVTHPVDVKEEEANVMGVEENE</sequence>
<feature type="transmembrane region" description="Helical" evidence="6">
    <location>
        <begin position="799"/>
        <end position="816"/>
    </location>
</feature>
<reference evidence="7 8" key="1">
    <citation type="submission" date="2021-05" db="EMBL/GenBank/DDBJ databases">
        <title>Genome Assembly of Synthetic Allotetraploid Brassica napus Reveals Homoeologous Exchanges between Subgenomes.</title>
        <authorList>
            <person name="Davis J.T."/>
        </authorList>
    </citation>
    <scope>NUCLEOTIDE SEQUENCE [LARGE SCALE GENOMIC DNA]</scope>
    <source>
        <strain evidence="8">cv. Da-Ae</strain>
        <tissue evidence="7">Seedling</tissue>
    </source>
</reference>
<gene>
    <name evidence="7" type="ORF">HID58_086354</name>
</gene>
<evidence type="ECO:0000313" key="8">
    <source>
        <dbReference type="Proteomes" id="UP000824890"/>
    </source>
</evidence>
<name>A0ABQ7XQC1_BRANA</name>
<feature type="transmembrane region" description="Helical" evidence="6">
    <location>
        <begin position="106"/>
        <end position="129"/>
    </location>
</feature>
<evidence type="ECO:0000256" key="4">
    <source>
        <dbReference type="ARBA" id="ARBA00022989"/>
    </source>
</evidence>
<feature type="transmembrane region" description="Helical" evidence="6">
    <location>
        <begin position="192"/>
        <end position="211"/>
    </location>
</feature>
<evidence type="ECO:0000256" key="5">
    <source>
        <dbReference type="ARBA" id="ARBA00023136"/>
    </source>
</evidence>
<evidence type="ECO:0000256" key="3">
    <source>
        <dbReference type="ARBA" id="ARBA00022692"/>
    </source>
</evidence>
<feature type="transmembrane region" description="Helical" evidence="6">
    <location>
        <begin position="643"/>
        <end position="663"/>
    </location>
</feature>
<feature type="transmembrane region" description="Helical" evidence="6">
    <location>
        <begin position="79"/>
        <end position="100"/>
    </location>
</feature>
<dbReference type="InterPro" id="IPR036259">
    <property type="entry name" value="MFS_trans_sf"/>
</dbReference>
<feature type="transmembrane region" description="Helical" evidence="6">
    <location>
        <begin position="616"/>
        <end position="637"/>
    </location>
</feature>
<feature type="transmembrane region" description="Helical" evidence="6">
    <location>
        <begin position="231"/>
        <end position="252"/>
    </location>
</feature>
<feature type="non-terminal residue" evidence="7">
    <location>
        <position position="1"/>
    </location>
</feature>
<feature type="transmembrane region" description="Helical" evidence="6">
    <location>
        <begin position="905"/>
        <end position="927"/>
    </location>
</feature>
<keyword evidence="4 6" id="KW-1133">Transmembrane helix</keyword>
<feature type="transmembrane region" description="Helical" evidence="6">
    <location>
        <begin position="386"/>
        <end position="410"/>
    </location>
</feature>